<organism evidence="2 3">
    <name type="scientific">Paenibacillus sepulcri</name>
    <dbReference type="NCBI Taxonomy" id="359917"/>
    <lineage>
        <taxon>Bacteria</taxon>
        <taxon>Bacillati</taxon>
        <taxon>Bacillota</taxon>
        <taxon>Bacilli</taxon>
        <taxon>Bacillales</taxon>
        <taxon>Paenibacillaceae</taxon>
        <taxon>Paenibacillus</taxon>
    </lineage>
</organism>
<protein>
    <submittedName>
        <fullName evidence="2">S-layer homology domain-containing protein</fullName>
    </submittedName>
</protein>
<evidence type="ECO:0000313" key="2">
    <source>
        <dbReference type="EMBL" id="MBW7455440.1"/>
    </source>
</evidence>
<accession>A0ABS7C3I4</accession>
<dbReference type="Pfam" id="PF00395">
    <property type="entry name" value="SLH"/>
    <property type="match status" value="1"/>
</dbReference>
<name>A0ABS7C3I4_9BACL</name>
<evidence type="ECO:0000259" key="1">
    <source>
        <dbReference type="PROSITE" id="PS51272"/>
    </source>
</evidence>
<dbReference type="Proteomes" id="UP001519887">
    <property type="component" value="Unassembled WGS sequence"/>
</dbReference>
<gene>
    <name evidence="2" type="ORF">K0U00_15550</name>
</gene>
<feature type="domain" description="SLH" evidence="1">
    <location>
        <begin position="1"/>
        <end position="46"/>
    </location>
</feature>
<comment type="caution">
    <text evidence="2">The sequence shown here is derived from an EMBL/GenBank/DDBJ whole genome shotgun (WGS) entry which is preliminary data.</text>
</comment>
<sequence>MAAAKELGLLGFASGNSFKPDQPLTREEMASMLAAAIALKEVLADH</sequence>
<dbReference type="InterPro" id="IPR001119">
    <property type="entry name" value="SLH_dom"/>
</dbReference>
<reference evidence="2 3" key="1">
    <citation type="submission" date="2021-07" db="EMBL/GenBank/DDBJ databases">
        <title>Paenibacillus radiodurans sp. nov., isolated from the southeastern edge of Tengger Desert.</title>
        <authorList>
            <person name="Zhang G."/>
        </authorList>
    </citation>
    <scope>NUCLEOTIDE SEQUENCE [LARGE SCALE GENOMIC DNA]</scope>
    <source>
        <strain evidence="2 3">CCM 7311</strain>
    </source>
</reference>
<dbReference type="EMBL" id="JAHZIK010000365">
    <property type="protein sequence ID" value="MBW7455440.1"/>
    <property type="molecule type" value="Genomic_DNA"/>
</dbReference>
<keyword evidence="3" id="KW-1185">Reference proteome</keyword>
<evidence type="ECO:0000313" key="3">
    <source>
        <dbReference type="Proteomes" id="UP001519887"/>
    </source>
</evidence>
<dbReference type="PROSITE" id="PS51272">
    <property type="entry name" value="SLH"/>
    <property type="match status" value="1"/>
</dbReference>
<proteinExistence type="predicted"/>